<dbReference type="Proteomes" id="UP000186309">
    <property type="component" value="Chromosome"/>
</dbReference>
<evidence type="ECO:0000256" key="1">
    <source>
        <dbReference type="ARBA" id="ARBA00022603"/>
    </source>
</evidence>
<proteinExistence type="predicted"/>
<accession>A0A1U7CM36</accession>
<dbReference type="GO" id="GO:0006396">
    <property type="term" value="P:RNA processing"/>
    <property type="evidence" value="ECO:0007669"/>
    <property type="project" value="InterPro"/>
</dbReference>
<dbReference type="GO" id="GO:0003723">
    <property type="term" value="F:RNA binding"/>
    <property type="evidence" value="ECO:0007669"/>
    <property type="project" value="InterPro"/>
</dbReference>
<dbReference type="PANTHER" id="PTHR43191">
    <property type="entry name" value="RRNA METHYLTRANSFERASE 3"/>
    <property type="match status" value="1"/>
</dbReference>
<dbReference type="STRING" id="1387353.BSF38_01404"/>
<dbReference type="InterPro" id="IPR001537">
    <property type="entry name" value="SpoU_MeTrfase"/>
</dbReference>
<dbReference type="PANTHER" id="PTHR43191:SF12">
    <property type="entry name" value="RRNA METHYLASE"/>
    <property type="match status" value="1"/>
</dbReference>
<keyword evidence="1 4" id="KW-0489">Methyltransferase</keyword>
<dbReference type="Gene3D" id="3.30.1330.30">
    <property type="match status" value="1"/>
</dbReference>
<dbReference type="KEGG" id="pbor:BSF38_01404"/>
<dbReference type="EMBL" id="CP019082">
    <property type="protein sequence ID" value="APW59943.1"/>
    <property type="molecule type" value="Genomic_DNA"/>
</dbReference>
<dbReference type="GO" id="GO:0032259">
    <property type="term" value="P:methylation"/>
    <property type="evidence" value="ECO:0007669"/>
    <property type="project" value="UniProtKB-KW"/>
</dbReference>
<evidence type="ECO:0000259" key="3">
    <source>
        <dbReference type="Pfam" id="PF00588"/>
    </source>
</evidence>
<dbReference type="InterPro" id="IPR029028">
    <property type="entry name" value="Alpha/beta_knot_MTases"/>
</dbReference>
<keyword evidence="2 4" id="KW-0808">Transferase</keyword>
<dbReference type="OrthoDB" id="9794400at2"/>
<dbReference type="CDD" id="cd18095">
    <property type="entry name" value="SpoU-like_rRNA-MTase"/>
    <property type="match status" value="1"/>
</dbReference>
<reference evidence="5" key="1">
    <citation type="submission" date="2016-12" db="EMBL/GenBank/DDBJ databases">
        <title>Comparative genomics of four Isosphaeraceae planctomycetes: a common pool of plasmids and glycoside hydrolase genes.</title>
        <authorList>
            <person name="Ivanova A."/>
        </authorList>
    </citation>
    <scope>NUCLEOTIDE SEQUENCE [LARGE SCALE GENOMIC DNA]</scope>
    <source>
        <strain evidence="5">PX4</strain>
    </source>
</reference>
<dbReference type="Pfam" id="PF00588">
    <property type="entry name" value="SpoU_methylase"/>
    <property type="match status" value="1"/>
</dbReference>
<evidence type="ECO:0000313" key="5">
    <source>
        <dbReference type="Proteomes" id="UP000186309"/>
    </source>
</evidence>
<dbReference type="GO" id="GO:0008173">
    <property type="term" value="F:RNA methyltransferase activity"/>
    <property type="evidence" value="ECO:0007669"/>
    <property type="project" value="InterPro"/>
</dbReference>
<dbReference type="InterPro" id="IPR029064">
    <property type="entry name" value="Ribosomal_eL30-like_sf"/>
</dbReference>
<name>A0A1U7CM36_9BACT</name>
<feature type="domain" description="tRNA/rRNA methyltransferase SpoU type" evidence="3">
    <location>
        <begin position="118"/>
        <end position="259"/>
    </location>
</feature>
<dbReference type="InterPro" id="IPR051259">
    <property type="entry name" value="rRNA_Methyltransferase"/>
</dbReference>
<sequence>MTPELITDLDDPRIAVYRSLKATNQTRDFDQFVVEGEKLVERLLASRFPTASVLVTDRRWPRLAAMVPDDVPIFLIPFELVHTLVGFPFHQGVLACGRRLPWPDWRSLWTGAAESLTLVVCPKVSNPENLGSIARLGDAFGIDGVLAGPSCPDPLSRRVLRVSMGSALRVPILVSDRLPELVAEIQTTLGVTFLAAEAERGSTPFEAVDRPRRVALVLGDEDQGVEPEWVARCARSITIPMPGGASSLNVSTAAAILLYHFTKPAAS</sequence>
<dbReference type="RefSeq" id="WP_076344241.1">
    <property type="nucleotide sequence ID" value="NZ_CP019082.1"/>
</dbReference>
<dbReference type="SUPFAM" id="SSF75217">
    <property type="entry name" value="alpha/beta knot"/>
    <property type="match status" value="1"/>
</dbReference>
<dbReference type="SUPFAM" id="SSF55315">
    <property type="entry name" value="L30e-like"/>
    <property type="match status" value="1"/>
</dbReference>
<dbReference type="AlphaFoldDB" id="A0A1U7CM36"/>
<dbReference type="Gene3D" id="3.40.1280.10">
    <property type="match status" value="1"/>
</dbReference>
<dbReference type="EC" id="2.1.1.-" evidence="4"/>
<keyword evidence="5" id="KW-1185">Reference proteome</keyword>
<evidence type="ECO:0000313" key="4">
    <source>
        <dbReference type="EMBL" id="APW59943.1"/>
    </source>
</evidence>
<evidence type="ECO:0000256" key="2">
    <source>
        <dbReference type="ARBA" id="ARBA00022679"/>
    </source>
</evidence>
<protein>
    <submittedName>
        <fullName evidence="4">TrmH family tRNA/rRNA methyltransferase</fullName>
        <ecNumber evidence="4">2.1.1.-</ecNumber>
    </submittedName>
</protein>
<dbReference type="InterPro" id="IPR029026">
    <property type="entry name" value="tRNA_m1G_MTases_N"/>
</dbReference>
<organism evidence="4 5">
    <name type="scientific">Paludisphaera borealis</name>
    <dbReference type="NCBI Taxonomy" id="1387353"/>
    <lineage>
        <taxon>Bacteria</taxon>
        <taxon>Pseudomonadati</taxon>
        <taxon>Planctomycetota</taxon>
        <taxon>Planctomycetia</taxon>
        <taxon>Isosphaerales</taxon>
        <taxon>Isosphaeraceae</taxon>
        <taxon>Paludisphaera</taxon>
    </lineage>
</organism>
<gene>
    <name evidence="4" type="ORF">BSF38_01404</name>
</gene>